<dbReference type="EMBL" id="OBQI01000002">
    <property type="protein sequence ID" value="SOC49178.1"/>
    <property type="molecule type" value="Genomic_DNA"/>
</dbReference>
<evidence type="ECO:0000256" key="2">
    <source>
        <dbReference type="SAM" id="Phobius"/>
    </source>
</evidence>
<keyword evidence="2" id="KW-0472">Membrane</keyword>
<dbReference type="AlphaFoldDB" id="A0A285V6F5"/>
<organism evidence="3 4">
    <name type="scientific">Blastococcus aggregatus</name>
    <dbReference type="NCBI Taxonomy" id="38502"/>
    <lineage>
        <taxon>Bacteria</taxon>
        <taxon>Bacillati</taxon>
        <taxon>Actinomycetota</taxon>
        <taxon>Actinomycetes</taxon>
        <taxon>Geodermatophilales</taxon>
        <taxon>Geodermatophilaceae</taxon>
        <taxon>Blastococcus</taxon>
    </lineage>
</organism>
<keyword evidence="2" id="KW-0812">Transmembrane</keyword>
<dbReference type="RefSeq" id="WP_097194704.1">
    <property type="nucleotide sequence ID" value="NZ_OBQI01000002.1"/>
</dbReference>
<dbReference type="OrthoDB" id="5198055at2"/>
<sequence>MAENETAGAPVPPAGPTGGPATPPKVLPWLVVHTIGRLGIFVLITLLLWMAGLDFFSGALFGLLLSMPIAYFALRPSRERLSEALVARGATRRAEKEQFRARLNGDES</sequence>
<gene>
    <name evidence="3" type="ORF">SAMN05660748_1897</name>
</gene>
<dbReference type="Proteomes" id="UP000219435">
    <property type="component" value="Unassembled WGS sequence"/>
</dbReference>
<evidence type="ECO:0000313" key="3">
    <source>
        <dbReference type="EMBL" id="SOC49178.1"/>
    </source>
</evidence>
<keyword evidence="2" id="KW-1133">Transmembrane helix</keyword>
<feature type="compositionally biased region" description="Pro residues" evidence="1">
    <location>
        <begin position="10"/>
        <end position="20"/>
    </location>
</feature>
<name>A0A285V6F5_9ACTN</name>
<protein>
    <recommendedName>
        <fullName evidence="5">DUF4229 domain-containing protein</fullName>
    </recommendedName>
</protein>
<feature type="transmembrane region" description="Helical" evidence="2">
    <location>
        <begin position="55"/>
        <end position="74"/>
    </location>
</feature>
<dbReference type="InterPro" id="IPR025323">
    <property type="entry name" value="DUF4229"/>
</dbReference>
<feature type="region of interest" description="Disordered" evidence="1">
    <location>
        <begin position="1"/>
        <end position="20"/>
    </location>
</feature>
<evidence type="ECO:0000256" key="1">
    <source>
        <dbReference type="SAM" id="MobiDB-lite"/>
    </source>
</evidence>
<reference evidence="4" key="1">
    <citation type="submission" date="2017-08" db="EMBL/GenBank/DDBJ databases">
        <authorList>
            <person name="Varghese N."/>
            <person name="Submissions S."/>
        </authorList>
    </citation>
    <scope>NUCLEOTIDE SEQUENCE [LARGE SCALE GENOMIC DNA]</scope>
    <source>
        <strain evidence="4">DSM 4725</strain>
    </source>
</reference>
<feature type="transmembrane region" description="Helical" evidence="2">
    <location>
        <begin position="26"/>
        <end position="49"/>
    </location>
</feature>
<evidence type="ECO:0008006" key="5">
    <source>
        <dbReference type="Google" id="ProtNLM"/>
    </source>
</evidence>
<accession>A0A285V6F5</accession>
<evidence type="ECO:0000313" key="4">
    <source>
        <dbReference type="Proteomes" id="UP000219435"/>
    </source>
</evidence>
<dbReference type="Pfam" id="PF14012">
    <property type="entry name" value="DUF4229"/>
    <property type="match status" value="1"/>
</dbReference>
<proteinExistence type="predicted"/>
<keyword evidence="4" id="KW-1185">Reference proteome</keyword>